<dbReference type="Proteomes" id="UP000187209">
    <property type="component" value="Unassembled WGS sequence"/>
</dbReference>
<feature type="repeat" description="TPR" evidence="3">
    <location>
        <begin position="87"/>
        <end position="120"/>
    </location>
</feature>
<dbReference type="OrthoDB" id="418911at2759"/>
<organism evidence="4 5">
    <name type="scientific">Stentor coeruleus</name>
    <dbReference type="NCBI Taxonomy" id="5963"/>
    <lineage>
        <taxon>Eukaryota</taxon>
        <taxon>Sar</taxon>
        <taxon>Alveolata</taxon>
        <taxon>Ciliophora</taxon>
        <taxon>Postciliodesmatophora</taxon>
        <taxon>Heterotrichea</taxon>
        <taxon>Heterotrichida</taxon>
        <taxon>Stentoridae</taxon>
        <taxon>Stentor</taxon>
    </lineage>
</organism>
<evidence type="ECO:0000256" key="1">
    <source>
        <dbReference type="ARBA" id="ARBA00022803"/>
    </source>
</evidence>
<dbReference type="SUPFAM" id="SSF48452">
    <property type="entry name" value="TPR-like"/>
    <property type="match status" value="2"/>
</dbReference>
<name>A0A1R2BHP5_9CILI</name>
<keyword evidence="1 3" id="KW-0802">TPR repeat</keyword>
<sequence>MDRPPQSKEFQMVLQEISKLLELSENEISGGRLMEACQCLLKANSLDQSNLTVFTKLGHCYLLLGNYELCYTCYYKVLQEGSGPTVEEAWYGLGELYMKQQKFTNAEAAFKTVLGLNPNFEMTSAIYLKLAIIYKKLGNTHKAISFFKASSQYRDLLPNQLNELLIQLGSCFELVGNKKSASELFVEAVKLNKNTRNIVCLAWIFVKNARFDKAQTLLFKASKLTQNESKEYHDIQFILALSHFKNKKFTDCGKILMNLLALYPNEPYYLACYGILEENMNKYASALHYLWRAATIIPDRHDILMSISMIYEKIGYINEAVFMYMRIIEMFSNNEQAKTRLRECQTGQRMPLGELDIIYIDISEFPFHRTIEPVSNPQFQQDISIPKPIYSLFSMNGFNNNINTQLPVINLPQKRPSDMVFEDIKY</sequence>
<gene>
    <name evidence="4" type="ORF">SteCoe_24499</name>
</gene>
<dbReference type="Pfam" id="PF00515">
    <property type="entry name" value="TPR_1"/>
    <property type="match status" value="1"/>
</dbReference>
<dbReference type="InterPro" id="IPR019734">
    <property type="entry name" value="TPR_rpt"/>
</dbReference>
<evidence type="ECO:0000313" key="4">
    <source>
        <dbReference type="EMBL" id="OMJ76165.1"/>
    </source>
</evidence>
<accession>A0A1R2BHP5</accession>
<proteinExistence type="inferred from homology"/>
<dbReference type="InterPro" id="IPR011990">
    <property type="entry name" value="TPR-like_helical_dom_sf"/>
</dbReference>
<dbReference type="PANTHER" id="PTHR12558">
    <property type="entry name" value="CELL DIVISION CYCLE 16,23,27"/>
    <property type="match status" value="1"/>
</dbReference>
<dbReference type="PROSITE" id="PS50005">
    <property type="entry name" value="TPR"/>
    <property type="match status" value="2"/>
</dbReference>
<reference evidence="4 5" key="1">
    <citation type="submission" date="2016-11" db="EMBL/GenBank/DDBJ databases">
        <title>The macronuclear genome of Stentor coeruleus: a giant cell with tiny introns.</title>
        <authorList>
            <person name="Slabodnick M."/>
            <person name="Ruby J.G."/>
            <person name="Reiff S.B."/>
            <person name="Swart E.C."/>
            <person name="Gosai S."/>
            <person name="Prabakaran S."/>
            <person name="Witkowska E."/>
            <person name="Larue G.E."/>
            <person name="Fisher S."/>
            <person name="Freeman R.M."/>
            <person name="Gunawardena J."/>
            <person name="Chu W."/>
            <person name="Stover N.A."/>
            <person name="Gregory B.D."/>
            <person name="Nowacki M."/>
            <person name="Derisi J."/>
            <person name="Roy S.W."/>
            <person name="Marshall W.F."/>
            <person name="Sood P."/>
        </authorList>
    </citation>
    <scope>NUCLEOTIDE SEQUENCE [LARGE SCALE GENOMIC DNA]</scope>
    <source>
        <strain evidence="4">WM001</strain>
    </source>
</reference>
<dbReference type="EMBL" id="MPUH01000646">
    <property type="protein sequence ID" value="OMJ76165.1"/>
    <property type="molecule type" value="Genomic_DNA"/>
</dbReference>
<comment type="similarity">
    <text evidence="2">Belongs to the APC3/CDC27 family.</text>
</comment>
<evidence type="ECO:0000256" key="3">
    <source>
        <dbReference type="PROSITE-ProRule" id="PRU00339"/>
    </source>
</evidence>
<dbReference type="Gene3D" id="1.25.40.10">
    <property type="entry name" value="Tetratricopeptide repeat domain"/>
    <property type="match status" value="2"/>
</dbReference>
<comment type="caution">
    <text evidence="4">The sequence shown here is derived from an EMBL/GenBank/DDBJ whole genome shotgun (WGS) entry which is preliminary data.</text>
</comment>
<evidence type="ECO:0000313" key="5">
    <source>
        <dbReference type="Proteomes" id="UP000187209"/>
    </source>
</evidence>
<dbReference type="PANTHER" id="PTHR12558:SF13">
    <property type="entry name" value="CELL DIVISION CYCLE PROTEIN 27 HOMOLOG"/>
    <property type="match status" value="1"/>
</dbReference>
<keyword evidence="5" id="KW-1185">Reference proteome</keyword>
<evidence type="ECO:0000256" key="2">
    <source>
        <dbReference type="ARBA" id="ARBA00038210"/>
    </source>
</evidence>
<dbReference type="SMART" id="SM00028">
    <property type="entry name" value="TPR"/>
    <property type="match status" value="7"/>
</dbReference>
<dbReference type="AlphaFoldDB" id="A0A1R2BHP5"/>
<feature type="repeat" description="TPR" evidence="3">
    <location>
        <begin position="162"/>
        <end position="195"/>
    </location>
</feature>
<protein>
    <submittedName>
        <fullName evidence="4">Uncharacterized protein</fullName>
    </submittedName>
</protein>
<dbReference type="Pfam" id="PF13181">
    <property type="entry name" value="TPR_8"/>
    <property type="match status" value="3"/>
</dbReference>